<dbReference type="AlphaFoldDB" id="A0A252F1H7"/>
<keyword evidence="2" id="KW-1185">Reference proteome</keyword>
<dbReference type="RefSeq" id="WP_087021890.1">
    <property type="nucleotide sequence ID" value="NZ_NHOC01000011.1"/>
</dbReference>
<proteinExistence type="predicted"/>
<accession>A0A252F1H7</accession>
<comment type="caution">
    <text evidence="1">The sequence shown here is derived from an EMBL/GenBank/DDBJ whole genome shotgun (WGS) entry which is preliminary data.</text>
</comment>
<reference evidence="1 2" key="1">
    <citation type="submission" date="2017-05" db="EMBL/GenBank/DDBJ databases">
        <title>Butyricicoccus porcorum sp. nov. a butyrate-producing bacterium from the swine intestinal tract.</title>
        <authorList>
            <person name="Trachsel J."/>
            <person name="Humphrey S."/>
            <person name="Allen H.K."/>
        </authorList>
    </citation>
    <scope>NUCLEOTIDE SEQUENCE [LARGE SCALE GENOMIC DNA]</scope>
    <source>
        <strain evidence="1">BB10</strain>
    </source>
</reference>
<gene>
    <name evidence="1" type="ORF">CBW42_12020</name>
</gene>
<dbReference type="EMBL" id="NHOC01000011">
    <property type="protein sequence ID" value="OUM19648.1"/>
    <property type="molecule type" value="Genomic_DNA"/>
</dbReference>
<protein>
    <submittedName>
        <fullName evidence="1">Uncharacterized protein</fullName>
    </submittedName>
</protein>
<organism evidence="1 2">
    <name type="scientific">Butyricicoccus porcorum</name>
    <dbReference type="NCBI Taxonomy" id="1945634"/>
    <lineage>
        <taxon>Bacteria</taxon>
        <taxon>Bacillati</taxon>
        <taxon>Bacillota</taxon>
        <taxon>Clostridia</taxon>
        <taxon>Eubacteriales</taxon>
        <taxon>Butyricicoccaceae</taxon>
        <taxon>Butyricicoccus</taxon>
    </lineage>
</organism>
<dbReference type="Proteomes" id="UP000194903">
    <property type="component" value="Unassembled WGS sequence"/>
</dbReference>
<name>A0A252F1H7_9FIRM</name>
<sequence>MLTQLRRALTTPLYLVYHIMKHSGCQEKIGRLLSCGTGNRLKIGYGERLAALSNPKKGRRAENEYANGKKHWKKLILSARRHIFNIKWHPERKKIAHFL</sequence>
<evidence type="ECO:0000313" key="1">
    <source>
        <dbReference type="EMBL" id="OUM19648.1"/>
    </source>
</evidence>
<evidence type="ECO:0000313" key="2">
    <source>
        <dbReference type="Proteomes" id="UP000194903"/>
    </source>
</evidence>